<reference evidence="1" key="1">
    <citation type="submission" date="2018-08" db="EMBL/GenBank/DDBJ databases">
        <title>Conservation of the tunicamycin-related biosynthetic gene cluster in the select agent Rathayibacter toxicus, and its identification in other Rathayibacter species.</title>
        <authorList>
            <person name="Tancos M.A."/>
            <person name="Sechler A.J."/>
            <person name="Davis E.W.Jr."/>
            <person name="Chang J.H."/>
            <person name="Rogers E.E."/>
        </authorList>
    </citation>
    <scope>NUCLEOTIDE SEQUENCE</scope>
    <source>
        <strain evidence="1">FH236</strain>
    </source>
</reference>
<protein>
    <submittedName>
        <fullName evidence="1">Enoyl-CoA hydratase/isomerase</fullName>
    </submittedName>
</protein>
<dbReference type="PANTHER" id="PTHR11941">
    <property type="entry name" value="ENOYL-COA HYDRATASE-RELATED"/>
    <property type="match status" value="1"/>
</dbReference>
<dbReference type="CDD" id="cd06558">
    <property type="entry name" value="crotonase-like"/>
    <property type="match status" value="1"/>
</dbReference>
<gene>
    <name evidence="1" type="primary">tunQ</name>
</gene>
<dbReference type="GO" id="GO:0006635">
    <property type="term" value="P:fatty acid beta-oxidation"/>
    <property type="evidence" value="ECO:0007669"/>
    <property type="project" value="TreeGrafter"/>
</dbReference>
<evidence type="ECO:0000313" key="1">
    <source>
        <dbReference type="EMBL" id="QFF92387.1"/>
    </source>
</evidence>
<accession>A0A5J6SGB4</accession>
<name>A0A5J6SGB4_9MICO</name>
<dbReference type="InterPro" id="IPR001753">
    <property type="entry name" value="Enoyl-CoA_hydra/iso"/>
</dbReference>
<keyword evidence="1" id="KW-0413">Isomerase</keyword>
<dbReference type="InterPro" id="IPR029045">
    <property type="entry name" value="ClpP/crotonase-like_dom_sf"/>
</dbReference>
<dbReference type="Gene3D" id="3.90.226.10">
    <property type="entry name" value="2-enoyl-CoA Hydratase, Chain A, domain 1"/>
    <property type="match status" value="1"/>
</dbReference>
<dbReference type="SUPFAM" id="SSF52096">
    <property type="entry name" value="ClpP/crotonase"/>
    <property type="match status" value="1"/>
</dbReference>
<proteinExistence type="predicted"/>
<dbReference type="EMBL" id="MH813485">
    <property type="protein sequence ID" value="QFF92387.1"/>
    <property type="molecule type" value="Genomic_DNA"/>
</dbReference>
<dbReference type="PANTHER" id="PTHR11941:SF54">
    <property type="entry name" value="ENOYL-COA HYDRATASE, MITOCHONDRIAL"/>
    <property type="match status" value="1"/>
</dbReference>
<dbReference type="AlphaFoldDB" id="A0A5J6SGB4"/>
<dbReference type="Pfam" id="PF00378">
    <property type="entry name" value="ECH_1"/>
    <property type="match status" value="1"/>
</dbReference>
<sequence length="279" mass="29795">MGNGHFESIDLSFYPSPFGTAPVAVIDLSGGSHRGSGTPLTQNRLDEIQRALQEIDGSAALVLTGTGGSFSVGADLDRLSSGPGTEIQLTLRSGHKAFSAVRSMRIPTFAFLNGIALGGGLELALHCRYRVVADNVRALGFPEFSRGLLAAWGGTYLLPQLVGVQNAFHLLVERSAIPLEPEEALAFGIVDRLLPTPFFRGRAMEWAFAILQGEETVDRTAGTSCVHTLIAEEGDPLILTTIRLINDVVSYGYDEAIERAGAALQSLIAETRKTARAML</sequence>
<dbReference type="GO" id="GO:0016853">
    <property type="term" value="F:isomerase activity"/>
    <property type="evidence" value="ECO:0007669"/>
    <property type="project" value="UniProtKB-KW"/>
</dbReference>
<organism evidence="1">
    <name type="scientific">Rathayibacter sp. FH 236</name>
    <dbReference type="NCBI Taxonomy" id="2615183"/>
    <lineage>
        <taxon>Bacteria</taxon>
        <taxon>Bacillati</taxon>
        <taxon>Actinomycetota</taxon>
        <taxon>Actinomycetes</taxon>
        <taxon>Micrococcales</taxon>
        <taxon>Microbacteriaceae</taxon>
        <taxon>Rathayibacter</taxon>
    </lineage>
</organism>